<dbReference type="PROSITE" id="PS50928">
    <property type="entry name" value="ABC_TM1"/>
    <property type="match status" value="2"/>
</dbReference>
<dbReference type="Gene3D" id="1.10.3720.10">
    <property type="entry name" value="MetI-like"/>
    <property type="match status" value="2"/>
</dbReference>
<sequence length="608" mass="65703">MWSRIVSRLFTSLVVAWASVTATFLALHALPGRIQDILAGDVEYPGLREAIAAEWGLDRSLPEQYVEFLSRILRGDFGTSYVLRQPVIEVVGSQLLPTVELALTAGVLAIVIAGFIALLTAGRGRFSRELASFVELVFASTPVFWLGILLLMAFSFNLRLFPVSGAEGWNSLVLPAITLALPTAGLLTQVLREAMEKTLDQPFVTTVRSRGVGELVIRWRHVLRHALLPAVTLGGWLIGGLLGGAVITEKVFGRPGLGTVTLGAVLPRRTGRAHRRAARSLHPRCRVHAARHPLCADRPEIEGPMTAPSHRSFDTAVPLEAPQDLVCFEASHSLATIAVRRRLPFGLVLSFVFVAFLIAASIVPSLFTHFDPLVGDFSEGLKPPGWAHLFGTDRLGRDVFARTVFGTRYSLLIGFGGVAVGLGAGIVLGIIAGQHNRILDEAVSRLFDMLSSFPGVLLAMLIVTFLGQGMLNIAIAVGIAGIPKFGRVVRAQTQLIRDADYVTQAAIYGLSRWQVFIRHVLPNVLVAIPIIATVYIGSTILIVSGLSFLGLGPQPPTPEWGVMLAESRDVLRVAWWPGVFPGLAITATVIAFSVIGNHLQQRFEGRLA</sequence>
<dbReference type="GO" id="GO:0015833">
    <property type="term" value="P:peptide transport"/>
    <property type="evidence" value="ECO:0007669"/>
    <property type="project" value="UniProtKB-KW"/>
</dbReference>
<evidence type="ECO:0000256" key="4">
    <source>
        <dbReference type="ARBA" id="ARBA00022692"/>
    </source>
</evidence>
<comment type="similarity">
    <text evidence="9">Belongs to the binding-protein-dependent transport system permease family.</text>
</comment>
<feature type="transmembrane region" description="Helical" evidence="9">
    <location>
        <begin position="168"/>
        <end position="187"/>
    </location>
</feature>
<protein>
    <submittedName>
        <fullName evidence="11">ABC transporter permease subunit</fullName>
    </submittedName>
</protein>
<evidence type="ECO:0000256" key="9">
    <source>
        <dbReference type="RuleBase" id="RU363032"/>
    </source>
</evidence>
<dbReference type="GO" id="GO:0055085">
    <property type="term" value="P:transmembrane transport"/>
    <property type="evidence" value="ECO:0007669"/>
    <property type="project" value="InterPro"/>
</dbReference>
<comment type="subcellular location">
    <subcellularLocation>
        <location evidence="1 9">Cell membrane</location>
        <topology evidence="1 9">Multi-pass membrane protein</topology>
    </subcellularLocation>
</comment>
<evidence type="ECO:0000313" key="11">
    <source>
        <dbReference type="EMBL" id="UGX90381.1"/>
    </source>
</evidence>
<feature type="transmembrane region" description="Helical" evidence="9">
    <location>
        <begin position="520"/>
        <end position="553"/>
    </location>
</feature>
<dbReference type="GO" id="GO:0015031">
    <property type="term" value="P:protein transport"/>
    <property type="evidence" value="ECO:0007669"/>
    <property type="project" value="UniProtKB-KW"/>
</dbReference>
<keyword evidence="8 9" id="KW-0472">Membrane</keyword>
<organism evidence="11 12">
    <name type="scientific">Bradyrhizobium barranii subsp. barranii</name>
    <dbReference type="NCBI Taxonomy" id="2823807"/>
    <lineage>
        <taxon>Bacteria</taxon>
        <taxon>Pseudomonadati</taxon>
        <taxon>Pseudomonadota</taxon>
        <taxon>Alphaproteobacteria</taxon>
        <taxon>Hyphomicrobiales</taxon>
        <taxon>Nitrobacteraceae</taxon>
        <taxon>Bradyrhizobium</taxon>
        <taxon>Bradyrhizobium barranii</taxon>
    </lineage>
</organism>
<dbReference type="GO" id="GO:0005886">
    <property type="term" value="C:plasma membrane"/>
    <property type="evidence" value="ECO:0007669"/>
    <property type="project" value="UniProtKB-SubCell"/>
</dbReference>
<feature type="transmembrane region" description="Helical" evidence="9">
    <location>
        <begin position="226"/>
        <end position="247"/>
    </location>
</feature>
<feature type="transmembrane region" description="Helical" evidence="9">
    <location>
        <begin position="573"/>
        <end position="596"/>
    </location>
</feature>
<keyword evidence="5" id="KW-0571">Peptide transport</keyword>
<evidence type="ECO:0000256" key="7">
    <source>
        <dbReference type="ARBA" id="ARBA00022989"/>
    </source>
</evidence>
<evidence type="ECO:0000256" key="5">
    <source>
        <dbReference type="ARBA" id="ARBA00022856"/>
    </source>
</evidence>
<reference evidence="11 12" key="2">
    <citation type="journal article" date="2022" name="Int. J. Syst. Evol. Microbiol.">
        <title>Strains of Bradyrhizobium barranii sp. nov. associated with legumes native to Canada are symbionts of soybeans and belong to different subspecies (subsp. barranii subsp. nov. and subsp. apii subsp. nov.) and symbiovars (sv. glycinearum and sv. septentrionale).</title>
        <authorList>
            <person name="Bromfield E.S.P."/>
            <person name="Cloutier S."/>
            <person name="Wasai-Hara S."/>
            <person name="Minamisawa K."/>
        </authorList>
    </citation>
    <scope>NUCLEOTIDE SEQUENCE [LARGE SCALE GENOMIC DNA]</scope>
    <source>
        <strain evidence="11 12">323S2</strain>
    </source>
</reference>
<name>A0A9X9YHH6_9BRAD</name>
<feature type="transmembrane region" description="Helical" evidence="9">
    <location>
        <begin position="133"/>
        <end position="156"/>
    </location>
</feature>
<evidence type="ECO:0000256" key="3">
    <source>
        <dbReference type="ARBA" id="ARBA00022475"/>
    </source>
</evidence>
<feature type="transmembrane region" description="Helical" evidence="9">
    <location>
        <begin position="411"/>
        <end position="433"/>
    </location>
</feature>
<evidence type="ECO:0000259" key="10">
    <source>
        <dbReference type="PROSITE" id="PS50928"/>
    </source>
</evidence>
<dbReference type="InterPro" id="IPR000515">
    <property type="entry name" value="MetI-like"/>
</dbReference>
<proteinExistence type="inferred from homology"/>
<dbReference type="EMBL" id="CP088280">
    <property type="protein sequence ID" value="UGX90381.1"/>
    <property type="molecule type" value="Genomic_DNA"/>
</dbReference>
<keyword evidence="7 9" id="KW-1133">Transmembrane helix</keyword>
<accession>A0A9X9YHH6</accession>
<keyword evidence="2 9" id="KW-0813">Transport</keyword>
<dbReference type="CDD" id="cd06261">
    <property type="entry name" value="TM_PBP2"/>
    <property type="match status" value="2"/>
</dbReference>
<dbReference type="Proteomes" id="UP000564836">
    <property type="component" value="Chromosome"/>
</dbReference>
<feature type="transmembrane region" description="Helical" evidence="9">
    <location>
        <begin position="343"/>
        <end position="363"/>
    </location>
</feature>
<feature type="transmembrane region" description="Helical" evidence="9">
    <location>
        <begin position="101"/>
        <end position="121"/>
    </location>
</feature>
<keyword evidence="3" id="KW-1003">Cell membrane</keyword>
<dbReference type="PANTHER" id="PTHR43386">
    <property type="entry name" value="OLIGOPEPTIDE TRANSPORT SYSTEM PERMEASE PROTEIN APPC"/>
    <property type="match status" value="1"/>
</dbReference>
<reference evidence="11 12" key="1">
    <citation type="journal article" date="2017" name="Syst. Appl. Microbiol.">
        <title>Soybeans inoculated with root zone soils of Canadian native legumes harbour diverse and novel Bradyrhizobium spp. that possess agricultural potential.</title>
        <authorList>
            <person name="Bromfield E.S.P."/>
            <person name="Cloutier S."/>
            <person name="Tambong J.T."/>
            <person name="Tran Thi T.V."/>
        </authorList>
    </citation>
    <scope>NUCLEOTIDE SEQUENCE [LARGE SCALE GENOMIC DNA]</scope>
    <source>
        <strain evidence="11 12">323S2</strain>
    </source>
</reference>
<dbReference type="Pfam" id="PF00528">
    <property type="entry name" value="BPD_transp_1"/>
    <property type="match status" value="2"/>
</dbReference>
<feature type="transmembrane region" description="Helical" evidence="9">
    <location>
        <begin position="453"/>
        <end position="482"/>
    </location>
</feature>
<evidence type="ECO:0000256" key="6">
    <source>
        <dbReference type="ARBA" id="ARBA00022927"/>
    </source>
</evidence>
<dbReference type="InterPro" id="IPR050366">
    <property type="entry name" value="BP-dependent_transpt_permease"/>
</dbReference>
<keyword evidence="6" id="KW-0653">Protein transport</keyword>
<dbReference type="AlphaFoldDB" id="A0A9X9YHH6"/>
<evidence type="ECO:0000256" key="1">
    <source>
        <dbReference type="ARBA" id="ARBA00004651"/>
    </source>
</evidence>
<feature type="domain" description="ABC transmembrane type-1" evidence="10">
    <location>
        <begin position="407"/>
        <end position="596"/>
    </location>
</feature>
<gene>
    <name evidence="11" type="ORF">G6321_00031625</name>
</gene>
<evidence type="ECO:0000256" key="8">
    <source>
        <dbReference type="ARBA" id="ARBA00023136"/>
    </source>
</evidence>
<evidence type="ECO:0000256" key="2">
    <source>
        <dbReference type="ARBA" id="ARBA00022448"/>
    </source>
</evidence>
<evidence type="ECO:0000313" key="12">
    <source>
        <dbReference type="Proteomes" id="UP000564836"/>
    </source>
</evidence>
<keyword evidence="4 9" id="KW-0812">Transmembrane</keyword>
<dbReference type="InterPro" id="IPR035906">
    <property type="entry name" value="MetI-like_sf"/>
</dbReference>
<dbReference type="SUPFAM" id="SSF161098">
    <property type="entry name" value="MetI-like"/>
    <property type="match status" value="2"/>
</dbReference>
<dbReference type="PANTHER" id="PTHR43386:SF1">
    <property type="entry name" value="D,D-DIPEPTIDE TRANSPORT SYSTEM PERMEASE PROTEIN DDPC-RELATED"/>
    <property type="match status" value="1"/>
</dbReference>
<feature type="domain" description="ABC transmembrane type-1" evidence="10">
    <location>
        <begin position="95"/>
        <end position="294"/>
    </location>
</feature>
<dbReference type="RefSeq" id="WP_207794710.1">
    <property type="nucleotide sequence ID" value="NZ_CP088280.1"/>
</dbReference>